<dbReference type="GO" id="GO:0043015">
    <property type="term" value="F:gamma-tubulin binding"/>
    <property type="evidence" value="ECO:0007669"/>
    <property type="project" value="InterPro"/>
</dbReference>
<comment type="subcellular location">
    <subcellularLocation>
        <location evidence="4">Cytoplasm</location>
        <location evidence="4">Cytoskeleton</location>
        <location evidence="4">Microtubule organizing center</location>
    </subcellularLocation>
</comment>
<feature type="region of interest" description="Disordered" evidence="5">
    <location>
        <begin position="1"/>
        <end position="89"/>
    </location>
</feature>
<dbReference type="InterPro" id="IPR041470">
    <property type="entry name" value="GCP_N"/>
</dbReference>
<proteinExistence type="inferred from homology"/>
<feature type="domain" description="Gamma tubulin complex component protein N-terminal" evidence="6">
    <location>
        <begin position="105"/>
        <end position="366"/>
    </location>
</feature>
<dbReference type="InterPro" id="IPR042241">
    <property type="entry name" value="GCP_C_sf"/>
</dbReference>
<accession>A0A0C3HPU3</accession>
<evidence type="ECO:0000256" key="5">
    <source>
        <dbReference type="SAM" id="MobiDB-lite"/>
    </source>
</evidence>
<gene>
    <name evidence="7" type="ORF">OIDMADRAFT_40371</name>
</gene>
<evidence type="ECO:0000313" key="7">
    <source>
        <dbReference type="EMBL" id="KIN04332.1"/>
    </source>
</evidence>
<reference evidence="8" key="2">
    <citation type="submission" date="2015-01" db="EMBL/GenBank/DDBJ databases">
        <title>Evolutionary Origins and Diversification of the Mycorrhizal Mutualists.</title>
        <authorList>
            <consortium name="DOE Joint Genome Institute"/>
            <consortium name="Mycorrhizal Genomics Consortium"/>
            <person name="Kohler A."/>
            <person name="Kuo A."/>
            <person name="Nagy L.G."/>
            <person name="Floudas D."/>
            <person name="Copeland A."/>
            <person name="Barry K.W."/>
            <person name="Cichocki N."/>
            <person name="Veneault-Fourrey C."/>
            <person name="LaButti K."/>
            <person name="Lindquist E.A."/>
            <person name="Lipzen A."/>
            <person name="Lundell T."/>
            <person name="Morin E."/>
            <person name="Murat C."/>
            <person name="Riley R."/>
            <person name="Ohm R."/>
            <person name="Sun H."/>
            <person name="Tunlid A."/>
            <person name="Henrissat B."/>
            <person name="Grigoriev I.V."/>
            <person name="Hibbett D.S."/>
            <person name="Martin F."/>
        </authorList>
    </citation>
    <scope>NUCLEOTIDE SEQUENCE [LARGE SCALE GENOMIC DNA]</scope>
    <source>
        <strain evidence="8">Zn</strain>
    </source>
</reference>
<dbReference type="GO" id="GO:0031122">
    <property type="term" value="P:cytoplasmic microtubule organization"/>
    <property type="evidence" value="ECO:0007669"/>
    <property type="project" value="TreeGrafter"/>
</dbReference>
<evidence type="ECO:0000256" key="1">
    <source>
        <dbReference type="ARBA" id="ARBA00022490"/>
    </source>
</evidence>
<dbReference type="InParanoid" id="A0A0C3HPU3"/>
<sequence length="688" mass="79197">MDHQGSASSSQKTNRSVEEQRTEKVHAATKETLISTRKVERKPEPSAQLSKRPKPSEASRTYFEDPRPKPTSRVSIPPLASQAPRSLQPKPLQEMSLENQEAVILEDLLFVFMSYEGQYIRFSKNYNPAVEKDRLAGPSFKILPGLDSTLQDPTTTIREEFGAVNHAVCASIRKLLHEYFVLIAQLETQFLTNSSLTLNVLHLYTLPTSHMMFQIYSLTHEMLKNNSLLEDEDLDDTENILDGLQEGDYHGPGNIPSKKICKERMSGDPSAKALFTSLLRDSSRPYMAMLNEWLHYGSIKDPHSEFLVREQKSITRERLQDDYIDEYWERRYTIRDHDIPPQLEDVKDKILLAGKYLNVVHNVNTTKLQSLLDLVLRQQGSVAARDSFKEDIKVEMNQISLTNSLTVVVNISGMSKVKHLYHHQLHNAVKPKGQLSDLHPLQLNYSVPFPVSLVINRKTIWRYHALFRYLLSLHHLQQRPVTSWQTRNRAASWSHKSSNRDLEICKRHVFTLRARMLVFVQQLLYFCTSEVIEPNWEALLEKINTKEGSKDCSKLAIQSKLLYTCTLFATYTGWLQRELEKSDLDLATIERPTNMNKQQWARFQNDKNRHEDPTHSATKTDEARFENMQDLIRKCKINFSRNLKVLIDTLNDYAATETVVLLGLCARLSTVNNAMEFSAPGTDEQAKL</sequence>
<organism evidence="7 8">
    <name type="scientific">Oidiodendron maius (strain Zn)</name>
    <dbReference type="NCBI Taxonomy" id="913774"/>
    <lineage>
        <taxon>Eukaryota</taxon>
        <taxon>Fungi</taxon>
        <taxon>Dikarya</taxon>
        <taxon>Ascomycota</taxon>
        <taxon>Pezizomycotina</taxon>
        <taxon>Leotiomycetes</taxon>
        <taxon>Leotiomycetes incertae sedis</taxon>
        <taxon>Myxotrichaceae</taxon>
        <taxon>Oidiodendron</taxon>
    </lineage>
</organism>
<dbReference type="GO" id="GO:0005874">
    <property type="term" value="C:microtubule"/>
    <property type="evidence" value="ECO:0007669"/>
    <property type="project" value="UniProtKB-KW"/>
</dbReference>
<dbReference type="GO" id="GO:0000922">
    <property type="term" value="C:spindle pole"/>
    <property type="evidence" value="ECO:0007669"/>
    <property type="project" value="InterPro"/>
</dbReference>
<dbReference type="Pfam" id="PF17681">
    <property type="entry name" value="GCP_N_terminal"/>
    <property type="match status" value="1"/>
</dbReference>
<evidence type="ECO:0000259" key="6">
    <source>
        <dbReference type="Pfam" id="PF17681"/>
    </source>
</evidence>
<dbReference type="GO" id="GO:0007020">
    <property type="term" value="P:microtubule nucleation"/>
    <property type="evidence" value="ECO:0007669"/>
    <property type="project" value="InterPro"/>
</dbReference>
<evidence type="ECO:0000256" key="3">
    <source>
        <dbReference type="ARBA" id="ARBA00023212"/>
    </source>
</evidence>
<evidence type="ECO:0000256" key="2">
    <source>
        <dbReference type="ARBA" id="ARBA00022701"/>
    </source>
</evidence>
<dbReference type="AlphaFoldDB" id="A0A0C3HPU3"/>
<dbReference type="FunCoup" id="A0A0C3HPU3">
    <property type="interactions" value="669"/>
</dbReference>
<dbReference type="Gene3D" id="1.20.120.1900">
    <property type="entry name" value="Gamma-tubulin complex, C-terminal domain"/>
    <property type="match status" value="1"/>
</dbReference>
<comment type="similarity">
    <text evidence="4">Belongs to the TUBGCP family.</text>
</comment>
<protein>
    <recommendedName>
        <fullName evidence="4">Spindle pole body component</fullName>
    </recommendedName>
</protein>
<name>A0A0C3HPU3_OIDMZ</name>
<dbReference type="InterPro" id="IPR007259">
    <property type="entry name" value="GCP"/>
</dbReference>
<dbReference type="EMBL" id="KN832873">
    <property type="protein sequence ID" value="KIN04332.1"/>
    <property type="molecule type" value="Genomic_DNA"/>
</dbReference>
<feature type="compositionally biased region" description="Polar residues" evidence="5">
    <location>
        <begin position="1"/>
        <end position="14"/>
    </location>
</feature>
<reference evidence="7 8" key="1">
    <citation type="submission" date="2014-04" db="EMBL/GenBank/DDBJ databases">
        <authorList>
            <consortium name="DOE Joint Genome Institute"/>
            <person name="Kuo A."/>
            <person name="Martino E."/>
            <person name="Perotto S."/>
            <person name="Kohler A."/>
            <person name="Nagy L.G."/>
            <person name="Floudas D."/>
            <person name="Copeland A."/>
            <person name="Barry K.W."/>
            <person name="Cichocki N."/>
            <person name="Veneault-Fourrey C."/>
            <person name="LaButti K."/>
            <person name="Lindquist E.A."/>
            <person name="Lipzen A."/>
            <person name="Lundell T."/>
            <person name="Morin E."/>
            <person name="Murat C."/>
            <person name="Sun H."/>
            <person name="Tunlid A."/>
            <person name="Henrissat B."/>
            <person name="Grigoriev I.V."/>
            <person name="Hibbett D.S."/>
            <person name="Martin F."/>
            <person name="Nordberg H.P."/>
            <person name="Cantor M.N."/>
            <person name="Hua S.X."/>
        </authorList>
    </citation>
    <scope>NUCLEOTIDE SEQUENCE [LARGE SCALE GENOMIC DNA]</scope>
    <source>
        <strain evidence="7 8">Zn</strain>
    </source>
</reference>
<dbReference type="HOGENOM" id="CLU_007738_0_1_1"/>
<dbReference type="OrthoDB" id="2192946at2759"/>
<dbReference type="GO" id="GO:0000278">
    <property type="term" value="P:mitotic cell cycle"/>
    <property type="evidence" value="ECO:0007669"/>
    <property type="project" value="TreeGrafter"/>
</dbReference>
<feature type="compositionally biased region" description="Basic and acidic residues" evidence="5">
    <location>
        <begin position="15"/>
        <end position="29"/>
    </location>
</feature>
<keyword evidence="1 4" id="KW-0963">Cytoplasm</keyword>
<evidence type="ECO:0000313" key="8">
    <source>
        <dbReference type="Proteomes" id="UP000054321"/>
    </source>
</evidence>
<feature type="compositionally biased region" description="Basic and acidic residues" evidence="5">
    <location>
        <begin position="54"/>
        <end position="68"/>
    </location>
</feature>
<dbReference type="GO" id="GO:0044732">
    <property type="term" value="C:mitotic spindle pole body"/>
    <property type="evidence" value="ECO:0007669"/>
    <property type="project" value="TreeGrafter"/>
</dbReference>
<dbReference type="GO" id="GO:0051225">
    <property type="term" value="P:spindle assembly"/>
    <property type="evidence" value="ECO:0007669"/>
    <property type="project" value="TreeGrafter"/>
</dbReference>
<dbReference type="GO" id="GO:0051321">
    <property type="term" value="P:meiotic cell cycle"/>
    <property type="evidence" value="ECO:0007669"/>
    <property type="project" value="TreeGrafter"/>
</dbReference>
<dbReference type="PANTHER" id="PTHR19302:SF13">
    <property type="entry name" value="GAMMA-TUBULIN COMPLEX COMPONENT 2"/>
    <property type="match status" value="1"/>
</dbReference>
<dbReference type="STRING" id="913774.A0A0C3HPU3"/>
<dbReference type="Proteomes" id="UP000054321">
    <property type="component" value="Unassembled WGS sequence"/>
</dbReference>
<dbReference type="PANTHER" id="PTHR19302">
    <property type="entry name" value="GAMMA TUBULIN COMPLEX PROTEIN"/>
    <property type="match status" value="1"/>
</dbReference>
<evidence type="ECO:0000256" key="4">
    <source>
        <dbReference type="RuleBase" id="RU363050"/>
    </source>
</evidence>
<keyword evidence="2 4" id="KW-0493">Microtubule</keyword>
<keyword evidence="3 4" id="KW-0206">Cytoskeleton</keyword>
<dbReference type="GO" id="GO:0051011">
    <property type="term" value="F:microtubule minus-end binding"/>
    <property type="evidence" value="ECO:0007669"/>
    <property type="project" value="TreeGrafter"/>
</dbReference>
<keyword evidence="8" id="KW-1185">Reference proteome</keyword>
<dbReference type="GO" id="GO:0000930">
    <property type="term" value="C:gamma-tubulin complex"/>
    <property type="evidence" value="ECO:0007669"/>
    <property type="project" value="TreeGrafter"/>
</dbReference>